<keyword evidence="6 9" id="KW-0812">Transmembrane</keyword>
<feature type="domain" description="ABC transmembrane type-1" evidence="10">
    <location>
        <begin position="20"/>
        <end position="220"/>
    </location>
</feature>
<evidence type="ECO:0000313" key="11">
    <source>
        <dbReference type="EMBL" id="SIS48259.1"/>
    </source>
</evidence>
<dbReference type="STRING" id="80876.SAMN05421779_102216"/>
<sequence>MLDLLSFGPNGWGAQLLSGTLMTLLVAVSAFGFGVLIGSFAAAAKLGDRLLLRGLAETYTTVVRGIPELLVIYLLFFGGSGMVMALARVFGYDGYLELNAFTIGVVAVGLISGAYSTEVIRAAVRAVPKGQLEAARACGMPKMLILRRILVPLTLRHALPGLGNVWQLTLKDTALISVTALAEIMRIAHLAAGASRQPFVFYTTAALLYLLLTSASTILFEQAERYANRGTGRR</sequence>
<keyword evidence="7 9" id="KW-1133">Transmembrane helix</keyword>
<comment type="subcellular location">
    <subcellularLocation>
        <location evidence="1">Cell inner membrane</location>
        <topology evidence="1">Multi-pass membrane protein</topology>
    </subcellularLocation>
    <subcellularLocation>
        <location evidence="9">Cell membrane</location>
        <topology evidence="9">Multi-pass membrane protein</topology>
    </subcellularLocation>
</comment>
<feature type="transmembrane region" description="Helical" evidence="9">
    <location>
        <begin position="199"/>
        <end position="220"/>
    </location>
</feature>
<feature type="transmembrane region" description="Helical" evidence="9">
    <location>
        <begin position="20"/>
        <end position="43"/>
    </location>
</feature>
<keyword evidence="4" id="KW-1003">Cell membrane</keyword>
<evidence type="ECO:0000313" key="12">
    <source>
        <dbReference type="Proteomes" id="UP000185678"/>
    </source>
</evidence>
<dbReference type="AlphaFoldDB" id="A0A1N7JG18"/>
<feature type="transmembrane region" description="Helical" evidence="9">
    <location>
        <begin position="70"/>
        <end position="90"/>
    </location>
</feature>
<dbReference type="OrthoDB" id="9815029at2"/>
<dbReference type="RefSeq" id="WP_076399116.1">
    <property type="nucleotide sequence ID" value="NZ_FTOA01000002.1"/>
</dbReference>
<evidence type="ECO:0000256" key="5">
    <source>
        <dbReference type="ARBA" id="ARBA00022519"/>
    </source>
</evidence>
<evidence type="ECO:0000256" key="3">
    <source>
        <dbReference type="ARBA" id="ARBA00022448"/>
    </source>
</evidence>
<evidence type="ECO:0000256" key="1">
    <source>
        <dbReference type="ARBA" id="ARBA00004429"/>
    </source>
</evidence>
<dbReference type="InterPro" id="IPR051613">
    <property type="entry name" value="ABC_transp_permease_HisMQ"/>
</dbReference>
<reference evidence="11 12" key="1">
    <citation type="submission" date="2017-01" db="EMBL/GenBank/DDBJ databases">
        <authorList>
            <person name="Mah S.A."/>
            <person name="Swanson W.J."/>
            <person name="Moy G.W."/>
            <person name="Vacquier V.D."/>
        </authorList>
    </citation>
    <scope>NUCLEOTIDE SEQUENCE [LARGE SCALE GENOMIC DNA]</scope>
    <source>
        <strain evidence="11 12">DSM 11589</strain>
    </source>
</reference>
<dbReference type="EMBL" id="FTOA01000002">
    <property type="protein sequence ID" value="SIS48259.1"/>
    <property type="molecule type" value="Genomic_DNA"/>
</dbReference>
<dbReference type="Gene3D" id="1.10.3720.10">
    <property type="entry name" value="MetI-like"/>
    <property type="match status" value="1"/>
</dbReference>
<dbReference type="PANTHER" id="PTHR30133:SF2">
    <property type="entry name" value="ARGININE ABC TRANSPORTER PERMEASE PROTEIN ARTQ"/>
    <property type="match status" value="1"/>
</dbReference>
<dbReference type="GO" id="GO:0022857">
    <property type="term" value="F:transmembrane transporter activity"/>
    <property type="evidence" value="ECO:0007669"/>
    <property type="project" value="InterPro"/>
</dbReference>
<evidence type="ECO:0000256" key="4">
    <source>
        <dbReference type="ARBA" id="ARBA00022475"/>
    </source>
</evidence>
<keyword evidence="5" id="KW-0997">Cell inner membrane</keyword>
<keyword evidence="8 9" id="KW-0472">Membrane</keyword>
<dbReference type="Pfam" id="PF00528">
    <property type="entry name" value="BPD_transp_1"/>
    <property type="match status" value="1"/>
</dbReference>
<comment type="similarity">
    <text evidence="2">Belongs to the binding-protein-dependent transport system permease family. HisMQ subfamily.</text>
</comment>
<organism evidence="11 12">
    <name type="scientific">Insolitispirillum peregrinum</name>
    <dbReference type="NCBI Taxonomy" id="80876"/>
    <lineage>
        <taxon>Bacteria</taxon>
        <taxon>Pseudomonadati</taxon>
        <taxon>Pseudomonadota</taxon>
        <taxon>Alphaproteobacteria</taxon>
        <taxon>Rhodospirillales</taxon>
        <taxon>Novispirillaceae</taxon>
        <taxon>Insolitispirillum</taxon>
    </lineage>
</organism>
<dbReference type="Proteomes" id="UP000185678">
    <property type="component" value="Unassembled WGS sequence"/>
</dbReference>
<evidence type="ECO:0000256" key="7">
    <source>
        <dbReference type="ARBA" id="ARBA00022989"/>
    </source>
</evidence>
<gene>
    <name evidence="11" type="ORF">SAMN05421779_102216</name>
</gene>
<dbReference type="InterPro" id="IPR000515">
    <property type="entry name" value="MetI-like"/>
</dbReference>
<dbReference type="NCBIfam" id="TIGR01726">
    <property type="entry name" value="HEQRo_perm_3TM"/>
    <property type="match status" value="1"/>
</dbReference>
<dbReference type="CDD" id="cd06261">
    <property type="entry name" value="TM_PBP2"/>
    <property type="match status" value="1"/>
</dbReference>
<dbReference type="PANTHER" id="PTHR30133">
    <property type="entry name" value="CATIONIC AMINO ACID TRANSPORTER, MEMBRANE COMPONENT"/>
    <property type="match status" value="1"/>
</dbReference>
<dbReference type="InterPro" id="IPR010065">
    <property type="entry name" value="AA_ABC_transptr_permease_3TM"/>
</dbReference>
<accession>A0A1N7JG18</accession>
<dbReference type="InterPro" id="IPR035906">
    <property type="entry name" value="MetI-like_sf"/>
</dbReference>
<keyword evidence="12" id="KW-1185">Reference proteome</keyword>
<evidence type="ECO:0000259" key="10">
    <source>
        <dbReference type="PROSITE" id="PS50928"/>
    </source>
</evidence>
<evidence type="ECO:0000256" key="6">
    <source>
        <dbReference type="ARBA" id="ARBA00022692"/>
    </source>
</evidence>
<evidence type="ECO:0000256" key="9">
    <source>
        <dbReference type="RuleBase" id="RU363032"/>
    </source>
</evidence>
<dbReference type="PROSITE" id="PS50928">
    <property type="entry name" value="ABC_TM1"/>
    <property type="match status" value="1"/>
</dbReference>
<evidence type="ECO:0000256" key="8">
    <source>
        <dbReference type="ARBA" id="ARBA00023136"/>
    </source>
</evidence>
<keyword evidence="3 9" id="KW-0813">Transport</keyword>
<protein>
    <submittedName>
        <fullName evidence="11">Octopine/nopaline transport system permease protein</fullName>
    </submittedName>
</protein>
<proteinExistence type="inferred from homology"/>
<feature type="transmembrane region" description="Helical" evidence="9">
    <location>
        <begin position="96"/>
        <end position="115"/>
    </location>
</feature>
<dbReference type="GO" id="GO:0043190">
    <property type="term" value="C:ATP-binding cassette (ABC) transporter complex"/>
    <property type="evidence" value="ECO:0007669"/>
    <property type="project" value="InterPro"/>
</dbReference>
<dbReference type="SUPFAM" id="SSF161098">
    <property type="entry name" value="MetI-like"/>
    <property type="match status" value="1"/>
</dbReference>
<name>A0A1N7JG18_9PROT</name>
<evidence type="ECO:0000256" key="2">
    <source>
        <dbReference type="ARBA" id="ARBA00010072"/>
    </source>
</evidence>